<accession>A0AA36GM97</accession>
<dbReference type="EMBL" id="CATQJL010000112">
    <property type="protein sequence ID" value="CAJ0594685.1"/>
    <property type="molecule type" value="Genomic_DNA"/>
</dbReference>
<name>A0AA36GM97_CYLNA</name>
<protein>
    <recommendedName>
        <fullName evidence="3">Armadillo repeat-containing protein 1</fullName>
    </recommendedName>
</protein>
<evidence type="ECO:0008006" key="3">
    <source>
        <dbReference type="Google" id="ProtNLM"/>
    </source>
</evidence>
<sequence length="285" mass="32263">MTEVMVDSDQDRVVATLKAYLKLCSKPCNRSTILKDQSFLEILKTLVQDDRVVVMTYLIKILLLLTENSDDAQVVCGVPEIERNLSNAAEKQFSPNIVYNLLVIVSRLKAAQNRIAKDRRTSAASQPSSIREVIGPAAPAPRKFVARKSKQLIYEFDELWDDLKNEIETRILAKRGVISLYFNPCVNRVTIRTIQSIDANEITDILFDCGCEMVTQVVKIDGVDEFFKMYASEREKKAIKLPDYLDDIDIVDPKSCIVPNDYVQGHKDNGGWFSSISSFVKSSLW</sequence>
<dbReference type="PANTHER" id="PTHR28592">
    <property type="entry name" value="ARMADILLO REPEAT-CONTAINING PROTEIN 1"/>
    <property type="match status" value="1"/>
</dbReference>
<organism evidence="1 2">
    <name type="scientific">Cylicocyclus nassatus</name>
    <name type="common">Nematode worm</name>
    <dbReference type="NCBI Taxonomy" id="53992"/>
    <lineage>
        <taxon>Eukaryota</taxon>
        <taxon>Metazoa</taxon>
        <taxon>Ecdysozoa</taxon>
        <taxon>Nematoda</taxon>
        <taxon>Chromadorea</taxon>
        <taxon>Rhabditida</taxon>
        <taxon>Rhabditina</taxon>
        <taxon>Rhabditomorpha</taxon>
        <taxon>Strongyloidea</taxon>
        <taxon>Strongylidae</taxon>
        <taxon>Cylicocyclus</taxon>
    </lineage>
</organism>
<evidence type="ECO:0000313" key="1">
    <source>
        <dbReference type="EMBL" id="CAJ0594685.1"/>
    </source>
</evidence>
<evidence type="ECO:0000313" key="2">
    <source>
        <dbReference type="Proteomes" id="UP001176961"/>
    </source>
</evidence>
<comment type="caution">
    <text evidence="1">The sequence shown here is derived from an EMBL/GenBank/DDBJ whole genome shotgun (WGS) entry which is preliminary data.</text>
</comment>
<reference evidence="1" key="1">
    <citation type="submission" date="2023-07" db="EMBL/GenBank/DDBJ databases">
        <authorList>
            <consortium name="CYATHOMIX"/>
        </authorList>
    </citation>
    <scope>NUCLEOTIDE SEQUENCE</scope>
    <source>
        <strain evidence="1">N/A</strain>
    </source>
</reference>
<dbReference type="Proteomes" id="UP001176961">
    <property type="component" value="Unassembled WGS sequence"/>
</dbReference>
<gene>
    <name evidence="1" type="ORF">CYNAS_LOCUS6668</name>
</gene>
<proteinExistence type="predicted"/>
<keyword evidence="2" id="KW-1185">Reference proteome</keyword>
<dbReference type="PANTHER" id="PTHR28592:SF1">
    <property type="entry name" value="ARMADILLO REPEAT-CONTAINING PROTEIN 1"/>
    <property type="match status" value="1"/>
</dbReference>
<dbReference type="AlphaFoldDB" id="A0AA36GM97"/>